<dbReference type="EMBL" id="JASBNA010000022">
    <property type="protein sequence ID" value="KAK7684973.1"/>
    <property type="molecule type" value="Genomic_DNA"/>
</dbReference>
<protein>
    <submittedName>
        <fullName evidence="2">Uncharacterized protein</fullName>
    </submittedName>
</protein>
<organism evidence="2 3">
    <name type="scientific">Cerrena zonata</name>
    <dbReference type="NCBI Taxonomy" id="2478898"/>
    <lineage>
        <taxon>Eukaryota</taxon>
        <taxon>Fungi</taxon>
        <taxon>Dikarya</taxon>
        <taxon>Basidiomycota</taxon>
        <taxon>Agaricomycotina</taxon>
        <taxon>Agaricomycetes</taxon>
        <taxon>Polyporales</taxon>
        <taxon>Cerrenaceae</taxon>
        <taxon>Cerrena</taxon>
    </lineage>
</organism>
<keyword evidence="1" id="KW-0472">Membrane</keyword>
<keyword evidence="3" id="KW-1185">Reference proteome</keyword>
<comment type="caution">
    <text evidence="2">The sequence shown here is derived from an EMBL/GenBank/DDBJ whole genome shotgun (WGS) entry which is preliminary data.</text>
</comment>
<proteinExistence type="predicted"/>
<keyword evidence="1" id="KW-0812">Transmembrane</keyword>
<gene>
    <name evidence="2" type="ORF">QCA50_011808</name>
</gene>
<feature type="transmembrane region" description="Helical" evidence="1">
    <location>
        <begin position="12"/>
        <end position="34"/>
    </location>
</feature>
<evidence type="ECO:0000313" key="2">
    <source>
        <dbReference type="EMBL" id="KAK7684973.1"/>
    </source>
</evidence>
<name>A0AAW0FV71_9APHY</name>
<evidence type="ECO:0000256" key="1">
    <source>
        <dbReference type="SAM" id="Phobius"/>
    </source>
</evidence>
<dbReference type="Proteomes" id="UP001385951">
    <property type="component" value="Unassembled WGS sequence"/>
</dbReference>
<reference evidence="2 3" key="1">
    <citation type="submission" date="2022-09" db="EMBL/GenBank/DDBJ databases">
        <authorList>
            <person name="Palmer J.M."/>
        </authorList>
    </citation>
    <scope>NUCLEOTIDE SEQUENCE [LARGE SCALE GENOMIC DNA]</scope>
    <source>
        <strain evidence="2 3">DSM 7382</strain>
    </source>
</reference>
<accession>A0AAW0FV71</accession>
<sequence>MRALLRPLATHSVFSPIEAIVSVFVLATLAYFHILTGIKHSSFFAPTFPSALRPAYARLSKGHWSNAIKAEGAIELQQIVFALDDKARRVNPALALNSSSLSTIANQLIEDVLSLSGKSYGEICHSPSNVSTCFTHLDDNTLTLSFAPSARDDWTSALKQAGKFQVGDYQFEVQSIKREEPISEMKSGKWVAYALRALVLRFWELTKASKFEFFEFFRS</sequence>
<keyword evidence="1" id="KW-1133">Transmembrane helix</keyword>
<dbReference type="AlphaFoldDB" id="A0AAW0FV71"/>
<evidence type="ECO:0000313" key="3">
    <source>
        <dbReference type="Proteomes" id="UP001385951"/>
    </source>
</evidence>